<dbReference type="OrthoDB" id="9960618at2"/>
<evidence type="ECO:0000313" key="2">
    <source>
        <dbReference type="Proteomes" id="UP000295620"/>
    </source>
</evidence>
<evidence type="ECO:0000313" key="1">
    <source>
        <dbReference type="EMBL" id="TDQ12802.1"/>
    </source>
</evidence>
<dbReference type="AlphaFoldDB" id="A0A4R6T3V4"/>
<proteinExistence type="predicted"/>
<name>A0A4R6T3V4_9SPHI</name>
<reference evidence="1 2" key="1">
    <citation type="submission" date="2019-03" db="EMBL/GenBank/DDBJ databases">
        <title>Genomic Encyclopedia of Archaeal and Bacterial Type Strains, Phase II (KMG-II): from individual species to whole genera.</title>
        <authorList>
            <person name="Goeker M."/>
        </authorList>
    </citation>
    <scope>NUCLEOTIDE SEQUENCE [LARGE SCALE GENOMIC DNA]</scope>
    <source>
        <strain evidence="1 2">DSM 19035</strain>
    </source>
</reference>
<gene>
    <name evidence="1" type="ORF">ATK78_0009</name>
</gene>
<organism evidence="1 2">
    <name type="scientific">Pedobacter metabolipauper</name>
    <dbReference type="NCBI Taxonomy" id="425513"/>
    <lineage>
        <taxon>Bacteria</taxon>
        <taxon>Pseudomonadati</taxon>
        <taxon>Bacteroidota</taxon>
        <taxon>Sphingobacteriia</taxon>
        <taxon>Sphingobacteriales</taxon>
        <taxon>Sphingobacteriaceae</taxon>
        <taxon>Pedobacter</taxon>
    </lineage>
</organism>
<keyword evidence="2" id="KW-1185">Reference proteome</keyword>
<protein>
    <submittedName>
        <fullName evidence="1">Uncharacterized protein</fullName>
    </submittedName>
</protein>
<dbReference type="EMBL" id="SNYC01000001">
    <property type="protein sequence ID" value="TDQ12802.1"/>
    <property type="molecule type" value="Genomic_DNA"/>
</dbReference>
<dbReference type="Proteomes" id="UP000295620">
    <property type="component" value="Unassembled WGS sequence"/>
</dbReference>
<sequence length="82" mass="9547">MIKLIEPPKERFSWANEILKMKEGDKVKARKQFAGSIAPVISRDIKLKAPDREYSIDTKSEPNYIIIEFKKAENEDLKETTH</sequence>
<dbReference type="RefSeq" id="WP_133574029.1">
    <property type="nucleotide sequence ID" value="NZ_SNYC01000001.1"/>
</dbReference>
<accession>A0A4R6T3V4</accession>
<comment type="caution">
    <text evidence="1">The sequence shown here is derived from an EMBL/GenBank/DDBJ whole genome shotgun (WGS) entry which is preliminary data.</text>
</comment>